<protein>
    <submittedName>
        <fullName evidence="2">Uncharacterized protein</fullName>
    </submittedName>
</protein>
<keyword evidence="1" id="KW-0812">Transmembrane</keyword>
<proteinExistence type="predicted"/>
<sequence length="200" mass="21192">MPEPLRSSVGNAVAEFSRSLAAVVGLVWLCFVVSVVTIRILEATTHNVSVSSEPLWIGILVVAVVAAGVLSEDGYERLGVDPSAGWTFAWLAIFFLPFAFAPLRVAVALLATNVALFDALFVFGATLSAGWLAFYDGLERIGLEPVDFARVIPYAVALGIGPIAVFLLFDHPWLTEGVGVAVATVVQVGACWFALSSQIP</sequence>
<organism evidence="2 3">
    <name type="scientific">Natronobacterium gregoryi</name>
    <dbReference type="NCBI Taxonomy" id="44930"/>
    <lineage>
        <taxon>Archaea</taxon>
        <taxon>Methanobacteriati</taxon>
        <taxon>Methanobacteriota</taxon>
        <taxon>Stenosarchaea group</taxon>
        <taxon>Halobacteria</taxon>
        <taxon>Halobacteriales</taxon>
        <taxon>Natrialbaceae</taxon>
        <taxon>Natronobacterium</taxon>
    </lineage>
</organism>
<evidence type="ECO:0000313" key="2">
    <source>
        <dbReference type="EMBL" id="SFJ16791.1"/>
    </source>
</evidence>
<feature type="transmembrane region" description="Helical" evidence="1">
    <location>
        <begin position="107"/>
        <end position="131"/>
    </location>
</feature>
<reference evidence="2 3" key="1">
    <citation type="submission" date="2016-10" db="EMBL/GenBank/DDBJ databases">
        <authorList>
            <person name="de Groot N.N."/>
        </authorList>
    </citation>
    <scope>NUCLEOTIDE SEQUENCE [LARGE SCALE GENOMIC DNA]</scope>
    <source>
        <strain evidence="2 3">SP2</strain>
    </source>
</reference>
<dbReference type="OMA" id="TGVANWV"/>
<feature type="transmembrane region" description="Helical" evidence="1">
    <location>
        <begin position="83"/>
        <end position="100"/>
    </location>
</feature>
<dbReference type="EMBL" id="FORO01000016">
    <property type="protein sequence ID" value="SFJ16791.1"/>
    <property type="molecule type" value="Genomic_DNA"/>
</dbReference>
<feature type="transmembrane region" description="Helical" evidence="1">
    <location>
        <begin position="176"/>
        <end position="195"/>
    </location>
</feature>
<dbReference type="RefSeq" id="WP_005579456.1">
    <property type="nucleotide sequence ID" value="NZ_FORO01000016.1"/>
</dbReference>
<dbReference type="GeneID" id="14208215"/>
<keyword evidence="1" id="KW-1133">Transmembrane helix</keyword>
<accession>A0A1I3P5W5</accession>
<name>A0A1I3P5W5_9EURY</name>
<evidence type="ECO:0000313" key="3">
    <source>
        <dbReference type="Proteomes" id="UP000182829"/>
    </source>
</evidence>
<feature type="transmembrane region" description="Helical" evidence="1">
    <location>
        <begin position="20"/>
        <end position="41"/>
    </location>
</feature>
<gene>
    <name evidence="2" type="ORF">SAMN05443661_11623</name>
</gene>
<feature type="transmembrane region" description="Helical" evidence="1">
    <location>
        <begin position="53"/>
        <end position="71"/>
    </location>
</feature>
<dbReference type="AlphaFoldDB" id="A0A1I3P5W5"/>
<feature type="transmembrane region" description="Helical" evidence="1">
    <location>
        <begin position="151"/>
        <end position="169"/>
    </location>
</feature>
<dbReference type="Proteomes" id="UP000182829">
    <property type="component" value="Unassembled WGS sequence"/>
</dbReference>
<dbReference type="OrthoDB" id="205998at2157"/>
<keyword evidence="1" id="KW-0472">Membrane</keyword>
<evidence type="ECO:0000256" key="1">
    <source>
        <dbReference type="SAM" id="Phobius"/>
    </source>
</evidence>